<evidence type="ECO:0000313" key="3">
    <source>
        <dbReference type="Proteomes" id="UP000184387"/>
    </source>
</evidence>
<gene>
    <name evidence="2" type="ORF">SAMN02745194_01490</name>
</gene>
<dbReference type="Gene3D" id="3.40.190.10">
    <property type="entry name" value="Periplasmic binding protein-like II"/>
    <property type="match status" value="1"/>
</dbReference>
<name>A0A1M6FKZ3_9PROT</name>
<evidence type="ECO:0000313" key="2">
    <source>
        <dbReference type="EMBL" id="SHI98388.1"/>
    </source>
</evidence>
<dbReference type="PIRSF" id="PIRSF017082">
    <property type="entry name" value="YflP"/>
    <property type="match status" value="1"/>
</dbReference>
<proteinExistence type="inferred from homology"/>
<dbReference type="RefSeq" id="WP_245818220.1">
    <property type="nucleotide sequence ID" value="NZ_FQZF01000007.1"/>
</dbReference>
<accession>A0A1M6FKZ3</accession>
<comment type="similarity">
    <text evidence="1">Belongs to the UPF0065 (bug) family.</text>
</comment>
<keyword evidence="2" id="KW-0675">Receptor</keyword>
<dbReference type="PANTHER" id="PTHR42928">
    <property type="entry name" value="TRICARBOXYLATE-BINDING PROTEIN"/>
    <property type="match status" value="1"/>
</dbReference>
<dbReference type="InterPro" id="IPR005064">
    <property type="entry name" value="BUG"/>
</dbReference>
<dbReference type="CDD" id="cd07012">
    <property type="entry name" value="PBP2_Bug_TTT"/>
    <property type="match status" value="1"/>
</dbReference>
<sequence length="333" mass="35677">MTHFDRRAGLRGGALLLGGLAMPGLLRAQGGWRPTQTIRIIVPAAAAGTTDIMGRLLAPLLQERWGQPAVVENRSGAGGTLGTAEFLRAKPDGHTILIGNIGPQAIAYSLFRNMPYRPEQITPVSNMIRGPNAIMLHPSIPVRTVPDFVRYLKEKEGRLNYATSGPGQSGHLSAVWFHQLTGTQATAVHFRGAGPAMLALMAGDVEFSVDNLTTAVEQIRAGKVRGLAVTSADRNPQMPDLPALRETMPELADYDVSTWFGAFLPASTPEPAVLALNGEIKALLELPATRQRFAEMGGVPAYGTPAEYAAFVRAEIAKWGAVLQREGLRMDVG</sequence>
<dbReference type="EMBL" id="FQZF01000007">
    <property type="protein sequence ID" value="SHI98388.1"/>
    <property type="molecule type" value="Genomic_DNA"/>
</dbReference>
<organism evidence="2 3">
    <name type="scientific">Muricoccus roseus</name>
    <dbReference type="NCBI Taxonomy" id="198092"/>
    <lineage>
        <taxon>Bacteria</taxon>
        <taxon>Pseudomonadati</taxon>
        <taxon>Pseudomonadota</taxon>
        <taxon>Alphaproteobacteria</taxon>
        <taxon>Acetobacterales</taxon>
        <taxon>Roseomonadaceae</taxon>
        <taxon>Muricoccus</taxon>
    </lineage>
</organism>
<dbReference type="PANTHER" id="PTHR42928:SF5">
    <property type="entry name" value="BLR1237 PROTEIN"/>
    <property type="match status" value="1"/>
</dbReference>
<dbReference type="STRING" id="198092.SAMN02745194_01490"/>
<dbReference type="Gene3D" id="3.40.190.150">
    <property type="entry name" value="Bordetella uptake gene, domain 1"/>
    <property type="match status" value="1"/>
</dbReference>
<dbReference type="Pfam" id="PF03401">
    <property type="entry name" value="TctC"/>
    <property type="match status" value="1"/>
</dbReference>
<keyword evidence="3" id="KW-1185">Reference proteome</keyword>
<protein>
    <submittedName>
        <fullName evidence="2">Tripartite-type tricarboxylate transporter, receptor component TctC</fullName>
    </submittedName>
</protein>
<dbReference type="Proteomes" id="UP000184387">
    <property type="component" value="Unassembled WGS sequence"/>
</dbReference>
<dbReference type="InterPro" id="IPR042100">
    <property type="entry name" value="Bug_dom1"/>
</dbReference>
<evidence type="ECO:0000256" key="1">
    <source>
        <dbReference type="ARBA" id="ARBA00006987"/>
    </source>
</evidence>
<dbReference type="SUPFAM" id="SSF53850">
    <property type="entry name" value="Periplasmic binding protein-like II"/>
    <property type="match status" value="1"/>
</dbReference>
<reference evidence="2 3" key="1">
    <citation type="submission" date="2016-11" db="EMBL/GenBank/DDBJ databases">
        <authorList>
            <person name="Jaros S."/>
            <person name="Januszkiewicz K."/>
            <person name="Wedrychowicz H."/>
        </authorList>
    </citation>
    <scope>NUCLEOTIDE SEQUENCE [LARGE SCALE GENOMIC DNA]</scope>
    <source>
        <strain evidence="2 3">DSM 14916</strain>
    </source>
</reference>
<dbReference type="AlphaFoldDB" id="A0A1M6FKZ3"/>